<evidence type="ECO:0008006" key="4">
    <source>
        <dbReference type="Google" id="ProtNLM"/>
    </source>
</evidence>
<feature type="compositionally biased region" description="Polar residues" evidence="1">
    <location>
        <begin position="78"/>
        <end position="89"/>
    </location>
</feature>
<evidence type="ECO:0000313" key="2">
    <source>
        <dbReference type="EMBL" id="PON39387.1"/>
    </source>
</evidence>
<gene>
    <name evidence="2" type="ORF">PanWU01x14_305660</name>
</gene>
<proteinExistence type="predicted"/>
<accession>A0A2P5AS75</accession>
<dbReference type="InterPro" id="IPR008480">
    <property type="entry name" value="DUF761_pln"/>
</dbReference>
<dbReference type="Pfam" id="PF05553">
    <property type="entry name" value="DUF761"/>
    <property type="match status" value="1"/>
</dbReference>
<evidence type="ECO:0000313" key="3">
    <source>
        <dbReference type="Proteomes" id="UP000237105"/>
    </source>
</evidence>
<name>A0A2P5AS75_PARAD</name>
<evidence type="ECO:0000256" key="1">
    <source>
        <dbReference type="SAM" id="MobiDB-lite"/>
    </source>
</evidence>
<reference evidence="3" key="1">
    <citation type="submission" date="2016-06" db="EMBL/GenBank/DDBJ databases">
        <title>Parallel loss of symbiosis genes in relatives of nitrogen-fixing non-legume Parasponia.</title>
        <authorList>
            <person name="Van Velzen R."/>
            <person name="Holmer R."/>
            <person name="Bu F."/>
            <person name="Rutten L."/>
            <person name="Van Zeijl A."/>
            <person name="Liu W."/>
            <person name="Santuari L."/>
            <person name="Cao Q."/>
            <person name="Sharma T."/>
            <person name="Shen D."/>
            <person name="Roswanjaya Y."/>
            <person name="Wardhani T."/>
            <person name="Kalhor M.S."/>
            <person name="Jansen J."/>
            <person name="Van den Hoogen J."/>
            <person name="Gungor B."/>
            <person name="Hartog M."/>
            <person name="Hontelez J."/>
            <person name="Verver J."/>
            <person name="Yang W.-C."/>
            <person name="Schijlen E."/>
            <person name="Repin R."/>
            <person name="Schilthuizen M."/>
            <person name="Schranz E."/>
            <person name="Heidstra R."/>
            <person name="Miyata K."/>
            <person name="Fedorova E."/>
            <person name="Kohlen W."/>
            <person name="Bisseling T."/>
            <person name="Smit S."/>
            <person name="Geurts R."/>
        </authorList>
    </citation>
    <scope>NUCLEOTIDE SEQUENCE [LARGE SCALE GENOMIC DNA]</scope>
    <source>
        <strain evidence="3">cv. WU1-14</strain>
    </source>
</reference>
<sequence>MNFLASGNDLPHPKKVWKHLIRAVRLKLSRLARVSKSISSIKRRNNLSHYSCATRRCRNRHHQQHHLPVYHSTKPRQLAQTNHGSSTRITDIGASRKSVANHYDETHRFDDDDDDDDDDGGEVEKEDDQGVNDHNAPENEEGIGENRRMALQLHVVDIRAEEFIEKFHERLRLERQRSAEEYLQMLCRGV</sequence>
<organism evidence="2 3">
    <name type="scientific">Parasponia andersonii</name>
    <name type="common">Sponia andersonii</name>
    <dbReference type="NCBI Taxonomy" id="3476"/>
    <lineage>
        <taxon>Eukaryota</taxon>
        <taxon>Viridiplantae</taxon>
        <taxon>Streptophyta</taxon>
        <taxon>Embryophyta</taxon>
        <taxon>Tracheophyta</taxon>
        <taxon>Spermatophyta</taxon>
        <taxon>Magnoliopsida</taxon>
        <taxon>eudicotyledons</taxon>
        <taxon>Gunneridae</taxon>
        <taxon>Pentapetalae</taxon>
        <taxon>rosids</taxon>
        <taxon>fabids</taxon>
        <taxon>Rosales</taxon>
        <taxon>Cannabaceae</taxon>
        <taxon>Parasponia</taxon>
    </lineage>
</organism>
<protein>
    <recommendedName>
        <fullName evidence="4">Cotton fiber protein</fullName>
    </recommendedName>
</protein>
<dbReference type="AlphaFoldDB" id="A0A2P5AS75"/>
<keyword evidence="3" id="KW-1185">Reference proteome</keyword>
<dbReference type="Proteomes" id="UP000237105">
    <property type="component" value="Unassembled WGS sequence"/>
</dbReference>
<feature type="region of interest" description="Disordered" evidence="1">
    <location>
        <begin position="58"/>
        <end position="146"/>
    </location>
</feature>
<dbReference type="OrthoDB" id="823920at2759"/>
<dbReference type="EMBL" id="JXTB01000468">
    <property type="protein sequence ID" value="PON39387.1"/>
    <property type="molecule type" value="Genomic_DNA"/>
</dbReference>
<comment type="caution">
    <text evidence="2">The sequence shown here is derived from an EMBL/GenBank/DDBJ whole genome shotgun (WGS) entry which is preliminary data.</text>
</comment>
<feature type="compositionally biased region" description="Acidic residues" evidence="1">
    <location>
        <begin position="111"/>
        <end position="130"/>
    </location>
</feature>